<keyword evidence="8" id="KW-1185">Reference proteome</keyword>
<organism evidence="7 8">
    <name type="scientific">Araneus ventricosus</name>
    <name type="common">Orbweaver spider</name>
    <name type="synonym">Epeira ventricosa</name>
    <dbReference type="NCBI Taxonomy" id="182803"/>
    <lineage>
        <taxon>Eukaryota</taxon>
        <taxon>Metazoa</taxon>
        <taxon>Ecdysozoa</taxon>
        <taxon>Arthropoda</taxon>
        <taxon>Chelicerata</taxon>
        <taxon>Arachnida</taxon>
        <taxon>Araneae</taxon>
        <taxon>Araneomorphae</taxon>
        <taxon>Entelegynae</taxon>
        <taxon>Araneoidea</taxon>
        <taxon>Araneidae</taxon>
        <taxon>Araneus</taxon>
    </lineage>
</organism>
<comment type="subcellular location">
    <subcellularLocation>
        <location evidence="2">Cytoplasm</location>
    </subcellularLocation>
    <subcellularLocation>
        <location evidence="1">Membrane</location>
    </subcellularLocation>
</comment>
<feature type="region of interest" description="Disordered" evidence="5">
    <location>
        <begin position="555"/>
        <end position="649"/>
    </location>
</feature>
<evidence type="ECO:0000256" key="1">
    <source>
        <dbReference type="ARBA" id="ARBA00004370"/>
    </source>
</evidence>
<accession>A0A4Y2CSN5</accession>
<dbReference type="EMBL" id="BGPR01000239">
    <property type="protein sequence ID" value="GBM07149.1"/>
    <property type="molecule type" value="Genomic_DNA"/>
</dbReference>
<dbReference type="GO" id="GO:0005085">
    <property type="term" value="F:guanyl-nucleotide exchange factor activity"/>
    <property type="evidence" value="ECO:0007669"/>
    <property type="project" value="InterPro"/>
</dbReference>
<dbReference type="Pfam" id="PF09324">
    <property type="entry name" value="Sec7-like_HDS"/>
    <property type="match status" value="1"/>
</dbReference>
<evidence type="ECO:0000313" key="8">
    <source>
        <dbReference type="Proteomes" id="UP000499080"/>
    </source>
</evidence>
<feature type="compositionally biased region" description="Basic and acidic residues" evidence="5">
    <location>
        <begin position="564"/>
        <end position="590"/>
    </location>
</feature>
<dbReference type="GO" id="GO:0005737">
    <property type="term" value="C:cytoplasm"/>
    <property type="evidence" value="ECO:0007669"/>
    <property type="project" value="UniProtKB-SubCell"/>
</dbReference>
<dbReference type="GO" id="GO:0016020">
    <property type="term" value="C:membrane"/>
    <property type="evidence" value="ECO:0007669"/>
    <property type="project" value="UniProtKB-SubCell"/>
</dbReference>
<feature type="compositionally biased region" description="Polar residues" evidence="5">
    <location>
        <begin position="1995"/>
        <end position="2012"/>
    </location>
</feature>
<dbReference type="InterPro" id="IPR015403">
    <property type="entry name" value="Mon2/Sec7/BIG1-like_HDS"/>
</dbReference>
<evidence type="ECO:0000313" key="7">
    <source>
        <dbReference type="EMBL" id="GBM07149.1"/>
    </source>
</evidence>
<feature type="region of interest" description="Disordered" evidence="5">
    <location>
        <begin position="488"/>
        <end position="531"/>
    </location>
</feature>
<name>A0A4Y2CSN5_ARAVE</name>
<gene>
    <name evidence="7" type="primary">ARFGEF3</name>
    <name evidence="7" type="ORF">AVEN_15406_1</name>
</gene>
<feature type="compositionally biased region" description="Low complexity" evidence="5">
    <location>
        <begin position="2083"/>
        <end position="2097"/>
    </location>
</feature>
<dbReference type="InterPro" id="IPR000904">
    <property type="entry name" value="Sec7_dom"/>
</dbReference>
<keyword evidence="3" id="KW-0963">Cytoplasm</keyword>
<comment type="caution">
    <text evidence="7">The sequence shown here is derived from an EMBL/GenBank/DDBJ whole genome shotgun (WGS) entry which is preliminary data.</text>
</comment>
<protein>
    <submittedName>
        <fullName evidence="7">Brefeldin A-inhibited guanine nucleotide-exchange protein 3</fullName>
    </submittedName>
</protein>
<sequence length="2255" mass="252403">MEDILAKIMKDASSAKHASIKQSCLESQELLANQHGLMRSPPFEIRCKVLETLRLALESKHGKLVSHALSGFQRMIWDKSFQSVFENEKEENWLPMQLIAAVESFNSQSDDVLLEILKILLNMTSTHGQSLTSRSIIMLISLCYDAYVNHAQGVKTAAQATINQTLTSFCIMLQETDTGVEDQSDESDEESGFNLVESVVEELYPVLHFTCEKLKDINQNHTKGDCSLLLQCILSILQNIKFDVFGSSQFINFVWQQLSPLLVTLLGSPKTDKNIVSSHQSCEMNEIGRGSGCLAAAPSFQSVNAKTIYIIAIELVRLTGSVGSLRPVLESLFHRMLLYPPVQHRLEALKAVRELFSKPELLLQLAAPPLHATSDKDWISLDLDLIKIAIDSLGECCHSSNNSVCYASVSCTLALLKSLEDISCGNKMKEELVACVNAQFRTLESADYMGAKSERWLKTKLRSLIIAKEKKDLLRGQLKELESQNEALKKDVADESTSEKISDEAVPPESESFSVEKNEPGLAKEIDSENMEIRSFNREGTPESDMGLQEVDFVSGESDSATNEPDKPEIVGSKDCDKENHETITSEIKHSTNCAESVEESDDVLDDNHEESIKCDKECTQENTSDKSYESETVLAGSGHQGSSSTELHLASENGGDINAEFDLYLGVPNKDSPAADLPHLQDITSPITESAEEALNYVSSSSSEGLSDDFDASFDNPLEDFLDEEERLKKIPRTLLGHEDAGKEERERIERLCLARLEFAQQERQNARNFVNVLHSFLPDLLAIRSSIEADQALQEFSSKYCEGLWQSQQSIKDNSTEREFASHITILNADGIYLALYSSLLLNLKLIRNDYYKEFSGPIPLTEQQFIEEVHGSGVLVYLSATWLAELYQQILAINLLEEAGYKPNSLGNYALINLLSGLLLGTDDWCHRNNLSDVDGLGNSLPGAQQLADFRRLEKAVINNQSSPNIEAGRKFSRRILTCCWDTVLEVLSVLLNGTNSCGISSTVGFLLGTEGAKEEHRKTKDAIAESLDGLQRAAKLCNNLGLQSCCSAVFSQLAGASCPLSEDAIFPQISAKFENRNFKKSLLSGRSKALRLHASQILSMDVILSKGLELGSHSPDCWKYVFQCCLFVLQLENMYFSGHGNTQSVISRPVLHTQNQSSFSESQLMSLDSDSYEYLSMPGSTVPPKLEIKEIIKENHNFANTSDVIKDHQLLESIEFLSQQVDRLFEEAASRLNLHALVTFLVELCAASQNQLFTQSYTRFSCTNSHGTNLLLYHLGDVMLRCARGGRPLIHVMKAWSVVAPHFVEAACHKDSLIAKKGVSTIHDIVSALLSSNSELPHFHFNEALFKPFENLLCLELCDIDVQEQIVSSICEFVEGCTAEIHSGWRPLFGALRTVQVPSISNHYAETDMEREHLHHLRVVLDVFEAFLSTDNVFVFAYAAVDCLLCLLKHVKGPTELQDISDISCDSMDKPSVPLDMCLAALKYLEKCFDILSTMYKIPTCPVFNSAHRIQGYSVPDLVDSVIPGIQIIYFEDPDSVSDDSGKISSLKNEDIEEVKDINNISRIDDVSVSLQSLEKHTGIIHVWFLLLEGLAGTLATCPKQYQSATMESLFNMLRNLKDVPGPEFGIYCVNHLLLPMLQNWLRRTTKIYRGWDNFATNFKQCCGLATDLVVDYIQHISDTSPSKLSKGIGVNLMLEQLFLVLTECVAQPMELISRLGCACIRHTVVTAGEYLTDEMWDIVCCNLRRACQVSLYSVKQLMVCFHIESDNFYGDIGEVKVAARRDSTIQESERLRQLAHQVFLLDCQQENNLILKSTYVEDDERSFTFLLFPPNYGPDDPDTAVLRVPFRSLVVSLLSHQILLQTLGSILLQGTKYMLPTLMTLLPSESSLTSSDGNKKPGFLSRLSNKQLCILFKCLEESYKTACEFDVRPGLKFLIQKVAHTNVAANLYKQAGVSWTIHMVTVFEMCMSSTELSLEFVKNNLLSEIKDPSESPNKNLEENSGNKSAPTNSNINEFLMLRYKFKDICETYTEHTIDKQGLPNIVDRMSDQPIFFLAAPSDDMSDFLFPSKQNESHNHQNESSLELSSSQPCYDSSDSEDLTNLKNDDSKDKIYTLATENTINSLISEYKKRKNQHSMPSKLTERVSRKLSSSSKRKSSDDLVPEDIINQRRNSIMKDGEAQLQVFKQLIQSFLDLHQSLQDEQFKAFLPVFFPGVQFLVAYTTDGELRIALSEWLQRLAMCCDFYVDSRTVK</sequence>
<dbReference type="InterPro" id="IPR035999">
    <property type="entry name" value="Sec7_dom_sf"/>
</dbReference>
<dbReference type="SUPFAM" id="SSF48371">
    <property type="entry name" value="ARM repeat"/>
    <property type="match status" value="1"/>
</dbReference>
<evidence type="ECO:0000256" key="5">
    <source>
        <dbReference type="SAM" id="MobiDB-lite"/>
    </source>
</evidence>
<dbReference type="InterPro" id="IPR016024">
    <property type="entry name" value="ARM-type_fold"/>
</dbReference>
<feature type="region of interest" description="Disordered" evidence="5">
    <location>
        <begin position="1992"/>
        <end position="2012"/>
    </location>
</feature>
<dbReference type="SUPFAM" id="SSF48425">
    <property type="entry name" value="Sec7 domain"/>
    <property type="match status" value="1"/>
</dbReference>
<dbReference type="Pfam" id="PF01369">
    <property type="entry name" value="Sec7"/>
    <property type="match status" value="1"/>
</dbReference>
<dbReference type="Gene3D" id="1.10.1000.11">
    <property type="entry name" value="Arf Nucleotide-binding Site Opener,domain 2"/>
    <property type="match status" value="1"/>
</dbReference>
<dbReference type="OrthoDB" id="10002886at2759"/>
<feature type="region of interest" description="Disordered" evidence="5">
    <location>
        <begin position="2130"/>
        <end position="2164"/>
    </location>
</feature>
<evidence type="ECO:0000256" key="2">
    <source>
        <dbReference type="ARBA" id="ARBA00004496"/>
    </source>
</evidence>
<evidence type="ECO:0000256" key="3">
    <source>
        <dbReference type="ARBA" id="ARBA00022490"/>
    </source>
</evidence>
<feature type="compositionally biased region" description="Basic and acidic residues" evidence="5">
    <location>
        <begin position="488"/>
        <end position="503"/>
    </location>
</feature>
<dbReference type="Pfam" id="PF16213">
    <property type="entry name" value="DCB"/>
    <property type="match status" value="1"/>
</dbReference>
<proteinExistence type="predicted"/>
<feature type="compositionally biased region" description="Basic and acidic residues" evidence="5">
    <location>
        <begin position="606"/>
        <end position="630"/>
    </location>
</feature>
<keyword evidence="4" id="KW-0472">Membrane</keyword>
<evidence type="ECO:0000256" key="4">
    <source>
        <dbReference type="ARBA" id="ARBA00023136"/>
    </source>
</evidence>
<feature type="compositionally biased region" description="Basic and acidic residues" evidence="5">
    <location>
        <begin position="514"/>
        <end position="531"/>
    </location>
</feature>
<dbReference type="SMART" id="SM00222">
    <property type="entry name" value="Sec7"/>
    <property type="match status" value="1"/>
</dbReference>
<dbReference type="InterPro" id="IPR023394">
    <property type="entry name" value="Sec7_C_sf"/>
</dbReference>
<feature type="region of interest" description="Disordered" evidence="5">
    <location>
        <begin position="2068"/>
        <end position="2107"/>
    </location>
</feature>
<feature type="domain" description="SEC7" evidence="6">
    <location>
        <begin position="700"/>
        <end position="898"/>
    </location>
</feature>
<evidence type="ECO:0000259" key="6">
    <source>
        <dbReference type="SMART" id="SM00222"/>
    </source>
</evidence>
<dbReference type="GO" id="GO:0032012">
    <property type="term" value="P:regulation of ARF protein signal transduction"/>
    <property type="evidence" value="ECO:0007669"/>
    <property type="project" value="InterPro"/>
</dbReference>
<dbReference type="InterPro" id="IPR032629">
    <property type="entry name" value="DCB_dom"/>
</dbReference>
<dbReference type="Proteomes" id="UP000499080">
    <property type="component" value="Unassembled WGS sequence"/>
</dbReference>
<reference evidence="7 8" key="1">
    <citation type="journal article" date="2019" name="Sci. Rep.">
        <title>Orb-weaving spider Araneus ventricosus genome elucidates the spidroin gene catalogue.</title>
        <authorList>
            <person name="Kono N."/>
            <person name="Nakamura H."/>
            <person name="Ohtoshi R."/>
            <person name="Moran D.A.P."/>
            <person name="Shinohara A."/>
            <person name="Yoshida Y."/>
            <person name="Fujiwara M."/>
            <person name="Mori M."/>
            <person name="Tomita M."/>
            <person name="Arakawa K."/>
        </authorList>
    </citation>
    <scope>NUCLEOTIDE SEQUENCE [LARGE SCALE GENOMIC DNA]</scope>
</reference>